<evidence type="ECO:0000256" key="1">
    <source>
        <dbReference type="SAM" id="SignalP"/>
    </source>
</evidence>
<dbReference type="EMBL" id="AP022324">
    <property type="protein sequence ID" value="BBU42627.1"/>
    <property type="molecule type" value="Genomic_DNA"/>
</dbReference>
<feature type="chain" id="PRO_5030622366" description="DUF1090 family protein" evidence="1">
    <location>
        <begin position="20"/>
        <end position="100"/>
    </location>
</feature>
<evidence type="ECO:0008006" key="4">
    <source>
        <dbReference type="Google" id="ProtNLM"/>
    </source>
</evidence>
<keyword evidence="1" id="KW-0732">Signal</keyword>
<feature type="signal peptide" evidence="1">
    <location>
        <begin position="1"/>
        <end position="19"/>
    </location>
</feature>
<evidence type="ECO:0000313" key="3">
    <source>
        <dbReference type="Proteomes" id="UP000464661"/>
    </source>
</evidence>
<evidence type="ECO:0000313" key="2">
    <source>
        <dbReference type="EMBL" id="BBU42627.1"/>
    </source>
</evidence>
<organism evidence="2 3">
    <name type="scientific">Pseudomonas putida</name>
    <name type="common">Arthrobacter siderocapsulatus</name>
    <dbReference type="NCBI Taxonomy" id="303"/>
    <lineage>
        <taxon>Bacteria</taxon>
        <taxon>Pseudomonadati</taxon>
        <taxon>Pseudomonadota</taxon>
        <taxon>Gammaproteobacteria</taxon>
        <taxon>Pseudomonadales</taxon>
        <taxon>Pseudomonadaceae</taxon>
        <taxon>Pseudomonas</taxon>
    </lineage>
</organism>
<accession>A0A7U6RA23</accession>
<protein>
    <recommendedName>
        <fullName evidence="4">DUF1090 family protein</fullName>
    </recommendedName>
</protein>
<proteinExistence type="predicted"/>
<dbReference type="AlphaFoldDB" id="A0A7U6RA23"/>
<gene>
    <name evidence="2" type="ORF">PPTS312_05420</name>
</gene>
<name>A0A7U6RA23_PSEPU</name>
<reference evidence="2 3" key="1">
    <citation type="submission" date="2020-01" db="EMBL/GenBank/DDBJ databases">
        <title>Complete Genome Sequence of Pseudomonas putida Strain TS312, Harboring the HdtS type N-acyl-homoserine Lactone Synthase, Isolated from a Paper Mill.</title>
        <authorList>
            <person name="Hosoe A."/>
            <person name="Suenaga T."/>
            <person name="Sugi T."/>
            <person name="Izumi T."/>
            <person name="Nagai N."/>
            <person name="Terada A."/>
        </authorList>
    </citation>
    <scope>NUCLEOTIDE SEQUENCE [LARGE SCALE GENOMIC DNA]</scope>
    <source>
        <strain evidence="2 3">TS312</strain>
    </source>
</reference>
<dbReference type="Proteomes" id="UP000464661">
    <property type="component" value="Chromosome"/>
</dbReference>
<sequence>MASYTGFMALILLSSTAFGATSDECITQAEQRISRLELLMNEREAYTGKKQSAEKIAHYDEQIRLEKSRLQANGGRVSCASVDAAAQPAPAPCPDALPAR</sequence>